<dbReference type="Pfam" id="PF22461">
    <property type="entry name" value="SLBB_2"/>
    <property type="match status" value="1"/>
</dbReference>
<keyword evidence="12" id="KW-0564">Palmitate</keyword>
<evidence type="ECO:0000259" key="16">
    <source>
        <dbReference type="Pfam" id="PF22461"/>
    </source>
</evidence>
<dbReference type="GO" id="GO:0006811">
    <property type="term" value="P:monoatomic ion transport"/>
    <property type="evidence" value="ECO:0007669"/>
    <property type="project" value="UniProtKB-KW"/>
</dbReference>
<dbReference type="Gene3D" id="3.30.1950.10">
    <property type="entry name" value="wza like domain"/>
    <property type="match status" value="1"/>
</dbReference>
<dbReference type="AlphaFoldDB" id="A0A7Y0BTD1"/>
<evidence type="ECO:0000256" key="10">
    <source>
        <dbReference type="ARBA" id="ARBA00023114"/>
    </source>
</evidence>
<dbReference type="GO" id="GO:0046930">
    <property type="term" value="C:pore complex"/>
    <property type="evidence" value="ECO:0007669"/>
    <property type="project" value="UniProtKB-KW"/>
</dbReference>
<evidence type="ECO:0000256" key="2">
    <source>
        <dbReference type="ARBA" id="ARBA00009450"/>
    </source>
</evidence>
<evidence type="ECO:0000256" key="12">
    <source>
        <dbReference type="ARBA" id="ARBA00023139"/>
    </source>
</evidence>
<dbReference type="GO" id="GO:0015159">
    <property type="term" value="F:polysaccharide transmembrane transporter activity"/>
    <property type="evidence" value="ECO:0007669"/>
    <property type="project" value="InterPro"/>
</dbReference>
<dbReference type="InterPro" id="IPR054765">
    <property type="entry name" value="SLBB_dom"/>
</dbReference>
<keyword evidence="5" id="KW-0762">Sugar transport</keyword>
<evidence type="ECO:0000256" key="1">
    <source>
        <dbReference type="ARBA" id="ARBA00004571"/>
    </source>
</evidence>
<proteinExistence type="inferred from homology"/>
<keyword evidence="18" id="KW-1185">Reference proteome</keyword>
<evidence type="ECO:0000256" key="5">
    <source>
        <dbReference type="ARBA" id="ARBA00022597"/>
    </source>
</evidence>
<dbReference type="InterPro" id="IPR003715">
    <property type="entry name" value="Poly_export_N"/>
</dbReference>
<reference evidence="17 18" key="1">
    <citation type="submission" date="2020-04" db="EMBL/GenBank/DDBJ databases">
        <title>Novosphingobium sp. TW-4 isolated from soil.</title>
        <authorList>
            <person name="Dahal R.H."/>
            <person name="Chaudhary D.K."/>
        </authorList>
    </citation>
    <scope>NUCLEOTIDE SEQUENCE [LARGE SCALE GENOMIC DNA]</scope>
    <source>
        <strain evidence="17 18">TW-4</strain>
    </source>
</reference>
<dbReference type="Pfam" id="PF02563">
    <property type="entry name" value="Poly_export"/>
    <property type="match status" value="1"/>
</dbReference>
<evidence type="ECO:0000256" key="13">
    <source>
        <dbReference type="ARBA" id="ARBA00023237"/>
    </source>
</evidence>
<dbReference type="InterPro" id="IPR049712">
    <property type="entry name" value="Poly_export"/>
</dbReference>
<dbReference type="EMBL" id="JABBGM010000021">
    <property type="protein sequence ID" value="NML96224.1"/>
    <property type="molecule type" value="Genomic_DNA"/>
</dbReference>
<name>A0A7Y0BTD1_9SPHN</name>
<keyword evidence="3" id="KW-0813">Transport</keyword>
<keyword evidence="14" id="KW-0449">Lipoprotein</keyword>
<comment type="caution">
    <text evidence="17">The sequence shown here is derived from an EMBL/GenBank/DDBJ whole genome shotgun (WGS) entry which is preliminary data.</text>
</comment>
<gene>
    <name evidence="17" type="ORF">HHL27_21435</name>
</gene>
<feature type="domain" description="SLBB" evidence="16">
    <location>
        <begin position="100"/>
        <end position="148"/>
    </location>
</feature>
<dbReference type="GO" id="GO:0015288">
    <property type="term" value="F:porin activity"/>
    <property type="evidence" value="ECO:0007669"/>
    <property type="project" value="UniProtKB-KW"/>
</dbReference>
<evidence type="ECO:0000256" key="11">
    <source>
        <dbReference type="ARBA" id="ARBA00023136"/>
    </source>
</evidence>
<dbReference type="PANTHER" id="PTHR33619">
    <property type="entry name" value="POLYSACCHARIDE EXPORT PROTEIN GFCE-RELATED"/>
    <property type="match status" value="1"/>
</dbReference>
<evidence type="ECO:0000256" key="14">
    <source>
        <dbReference type="ARBA" id="ARBA00023288"/>
    </source>
</evidence>
<evidence type="ECO:0000256" key="4">
    <source>
        <dbReference type="ARBA" id="ARBA00022452"/>
    </source>
</evidence>
<evidence type="ECO:0000256" key="6">
    <source>
        <dbReference type="ARBA" id="ARBA00022692"/>
    </source>
</evidence>
<evidence type="ECO:0000313" key="17">
    <source>
        <dbReference type="EMBL" id="NML96224.1"/>
    </source>
</evidence>
<keyword evidence="13" id="KW-0998">Cell outer membrane</keyword>
<organism evidence="17 18">
    <name type="scientific">Novosphingobium olei</name>
    <dbReference type="NCBI Taxonomy" id="2728851"/>
    <lineage>
        <taxon>Bacteria</taxon>
        <taxon>Pseudomonadati</taxon>
        <taxon>Pseudomonadota</taxon>
        <taxon>Alphaproteobacteria</taxon>
        <taxon>Sphingomonadales</taxon>
        <taxon>Sphingomonadaceae</taxon>
        <taxon>Novosphingobium</taxon>
    </lineage>
</organism>
<feature type="domain" description="Polysaccharide export protein N-terminal" evidence="15">
    <location>
        <begin position="21"/>
        <end position="94"/>
    </location>
</feature>
<evidence type="ECO:0000256" key="3">
    <source>
        <dbReference type="ARBA" id="ARBA00022448"/>
    </source>
</evidence>
<dbReference type="GO" id="GO:0009279">
    <property type="term" value="C:cell outer membrane"/>
    <property type="evidence" value="ECO:0007669"/>
    <property type="project" value="UniProtKB-SubCell"/>
</dbReference>
<sequence>MPNLSWAQEPAPAGAGAQVADGSYKLGPADKVRIIVFNEETLSGEFSVNDSGSLSLPLIGEVPAVGRVASEVVKDIEARLADGYLREPHVSLDVLTYRPFYILGEVTKPGTYPYSNGLTAMNAVATAEGYTYRANKRKVMIKRAGESEEHVYPLTPDLKIYPGDTVRVVERYF</sequence>
<comment type="similarity">
    <text evidence="2">Belongs to the BexD/CtrA/VexA family.</text>
</comment>
<keyword evidence="4" id="KW-1134">Transmembrane beta strand</keyword>
<dbReference type="Proteomes" id="UP000583556">
    <property type="component" value="Unassembled WGS sequence"/>
</dbReference>
<keyword evidence="6" id="KW-0812">Transmembrane</keyword>
<dbReference type="PANTHER" id="PTHR33619:SF3">
    <property type="entry name" value="POLYSACCHARIDE EXPORT PROTEIN GFCE-RELATED"/>
    <property type="match status" value="1"/>
</dbReference>
<evidence type="ECO:0000313" key="18">
    <source>
        <dbReference type="Proteomes" id="UP000583556"/>
    </source>
</evidence>
<keyword evidence="9" id="KW-0406">Ion transport</keyword>
<protein>
    <submittedName>
        <fullName evidence="17">Polysaccharide export protein</fullName>
    </submittedName>
</protein>
<evidence type="ECO:0000256" key="9">
    <source>
        <dbReference type="ARBA" id="ARBA00023065"/>
    </source>
</evidence>
<comment type="subcellular location">
    <subcellularLocation>
        <location evidence="1">Cell outer membrane</location>
        <topology evidence="1">Multi-pass membrane protein</topology>
    </subcellularLocation>
</comment>
<keyword evidence="11" id="KW-0472">Membrane</keyword>
<evidence type="ECO:0000256" key="7">
    <source>
        <dbReference type="ARBA" id="ARBA00022729"/>
    </source>
</evidence>
<keyword evidence="10" id="KW-0626">Porin</keyword>
<evidence type="ECO:0000256" key="8">
    <source>
        <dbReference type="ARBA" id="ARBA00023047"/>
    </source>
</evidence>
<keyword evidence="8" id="KW-0625">Polysaccharide transport</keyword>
<evidence type="ECO:0000259" key="15">
    <source>
        <dbReference type="Pfam" id="PF02563"/>
    </source>
</evidence>
<dbReference type="Gene3D" id="3.10.560.10">
    <property type="entry name" value="Outer membrane lipoprotein wza domain like"/>
    <property type="match status" value="1"/>
</dbReference>
<accession>A0A7Y0BTD1</accession>
<keyword evidence="7" id="KW-0732">Signal</keyword>